<dbReference type="InterPro" id="IPR014729">
    <property type="entry name" value="Rossmann-like_a/b/a_fold"/>
</dbReference>
<evidence type="ECO:0000313" key="3">
    <source>
        <dbReference type="EMBL" id="PRY21602.1"/>
    </source>
</evidence>
<accession>A0A2T0RKF2</accession>
<dbReference type="EMBL" id="PVZG01000019">
    <property type="protein sequence ID" value="PRY21602.1"/>
    <property type="molecule type" value="Genomic_DNA"/>
</dbReference>
<evidence type="ECO:0000259" key="2">
    <source>
        <dbReference type="Pfam" id="PF00582"/>
    </source>
</evidence>
<keyword evidence="4" id="KW-1185">Reference proteome</keyword>
<evidence type="ECO:0000256" key="1">
    <source>
        <dbReference type="ARBA" id="ARBA00008791"/>
    </source>
</evidence>
<dbReference type="AlphaFoldDB" id="A0A2T0RKF2"/>
<dbReference type="InterPro" id="IPR006016">
    <property type="entry name" value="UspA"/>
</dbReference>
<dbReference type="Pfam" id="PF00582">
    <property type="entry name" value="Usp"/>
    <property type="match status" value="1"/>
</dbReference>
<gene>
    <name evidence="3" type="ORF">CLV70_11923</name>
</gene>
<dbReference type="RefSeq" id="WP_106130142.1">
    <property type="nucleotide sequence ID" value="NZ_PVZG01000019.1"/>
</dbReference>
<sequence length="182" mass="18983">MSSTTLVRQFDVRPALSVPGLPALVVRRTGFTPGAGPVIVAVDADGQAAGLLRYGRTVAAELGVALRVVYVWTACRPPHCPGHRSCHDTLGDAERLLNGLLDRHLPLGAGVDVEREVLRSTEAAPALEALSRHAGLLVVGSSSDLPAPGRSLGSTTRALLRRAGCPLAVIPYRASGATRSGW</sequence>
<dbReference type="Gene3D" id="3.40.50.620">
    <property type="entry name" value="HUPs"/>
    <property type="match status" value="1"/>
</dbReference>
<dbReference type="InterPro" id="IPR006015">
    <property type="entry name" value="Universal_stress_UspA"/>
</dbReference>
<dbReference type="SUPFAM" id="SSF52402">
    <property type="entry name" value="Adenine nucleotide alpha hydrolases-like"/>
    <property type="match status" value="1"/>
</dbReference>
<comment type="similarity">
    <text evidence="1">Belongs to the universal stress protein A family.</text>
</comment>
<evidence type="ECO:0000313" key="4">
    <source>
        <dbReference type="Proteomes" id="UP000239209"/>
    </source>
</evidence>
<protein>
    <submittedName>
        <fullName evidence="3">Universal stress protein family protein</fullName>
    </submittedName>
</protein>
<name>A0A2T0RKF2_9ACTN</name>
<dbReference type="Proteomes" id="UP000239209">
    <property type="component" value="Unassembled WGS sequence"/>
</dbReference>
<dbReference type="PRINTS" id="PR01438">
    <property type="entry name" value="UNVRSLSTRESS"/>
</dbReference>
<proteinExistence type="inferred from homology"/>
<reference evidence="3 4" key="1">
    <citation type="submission" date="2018-03" db="EMBL/GenBank/DDBJ databases">
        <title>Genomic Encyclopedia of Archaeal and Bacterial Type Strains, Phase II (KMG-II): from individual species to whole genera.</title>
        <authorList>
            <person name="Goeker M."/>
        </authorList>
    </citation>
    <scope>NUCLEOTIDE SEQUENCE [LARGE SCALE GENOMIC DNA]</scope>
    <source>
        <strain evidence="3 4">DSM 45348</strain>
    </source>
</reference>
<organism evidence="3 4">
    <name type="scientific">Pseudosporangium ferrugineum</name>
    <dbReference type="NCBI Taxonomy" id="439699"/>
    <lineage>
        <taxon>Bacteria</taxon>
        <taxon>Bacillati</taxon>
        <taxon>Actinomycetota</taxon>
        <taxon>Actinomycetes</taxon>
        <taxon>Micromonosporales</taxon>
        <taxon>Micromonosporaceae</taxon>
        <taxon>Pseudosporangium</taxon>
    </lineage>
</organism>
<feature type="domain" description="UspA" evidence="2">
    <location>
        <begin position="37"/>
        <end position="171"/>
    </location>
</feature>
<dbReference type="OrthoDB" id="3298418at2"/>
<comment type="caution">
    <text evidence="3">The sequence shown here is derived from an EMBL/GenBank/DDBJ whole genome shotgun (WGS) entry which is preliminary data.</text>
</comment>